<keyword evidence="2" id="KW-1185">Reference proteome</keyword>
<dbReference type="HOGENOM" id="CLU_2528170_0_0_1"/>
<dbReference type="InParanoid" id="A0A0D0E1P4"/>
<dbReference type="EMBL" id="KN825503">
    <property type="protein sequence ID" value="KIK90545.1"/>
    <property type="molecule type" value="Genomic_DNA"/>
</dbReference>
<dbReference type="Proteomes" id="UP000054538">
    <property type="component" value="Unassembled WGS sequence"/>
</dbReference>
<reference evidence="2" key="2">
    <citation type="submission" date="2015-01" db="EMBL/GenBank/DDBJ databases">
        <title>Evolutionary Origins and Diversification of the Mycorrhizal Mutualists.</title>
        <authorList>
            <consortium name="DOE Joint Genome Institute"/>
            <consortium name="Mycorrhizal Genomics Consortium"/>
            <person name="Kohler A."/>
            <person name="Kuo A."/>
            <person name="Nagy L.G."/>
            <person name="Floudas D."/>
            <person name="Copeland A."/>
            <person name="Barry K.W."/>
            <person name="Cichocki N."/>
            <person name="Veneault-Fourrey C."/>
            <person name="LaButti K."/>
            <person name="Lindquist E.A."/>
            <person name="Lipzen A."/>
            <person name="Lundell T."/>
            <person name="Morin E."/>
            <person name="Murat C."/>
            <person name="Riley R."/>
            <person name="Ohm R."/>
            <person name="Sun H."/>
            <person name="Tunlid A."/>
            <person name="Henrissat B."/>
            <person name="Grigoriev I.V."/>
            <person name="Hibbett D.S."/>
            <person name="Martin F."/>
        </authorList>
    </citation>
    <scope>NUCLEOTIDE SEQUENCE [LARGE SCALE GENOMIC DNA]</scope>
    <source>
        <strain evidence="2">Ve08.2h10</strain>
    </source>
</reference>
<sequence>MQASCLSVIMGLNKLVSEAGQSVALCQALDLSRRCIAFCQKEQVPNPASGRIRLTYYMQLTKFDRSPPGSQTDMLYMPRLLLLC</sequence>
<proteinExistence type="predicted"/>
<protein>
    <submittedName>
        <fullName evidence="1">Unplaced genomic scaffold scaffold_681, whole genome shotgun sequence</fullName>
    </submittedName>
</protein>
<evidence type="ECO:0000313" key="2">
    <source>
        <dbReference type="Proteomes" id="UP000054538"/>
    </source>
</evidence>
<gene>
    <name evidence="1" type="ORF">PAXRUDRAFT_675813</name>
</gene>
<name>A0A0D0E1P4_9AGAM</name>
<accession>A0A0D0E1P4</accession>
<evidence type="ECO:0000313" key="1">
    <source>
        <dbReference type="EMBL" id="KIK90545.1"/>
    </source>
</evidence>
<reference evidence="1 2" key="1">
    <citation type="submission" date="2014-04" db="EMBL/GenBank/DDBJ databases">
        <authorList>
            <consortium name="DOE Joint Genome Institute"/>
            <person name="Kuo A."/>
            <person name="Kohler A."/>
            <person name="Jargeat P."/>
            <person name="Nagy L.G."/>
            <person name="Floudas D."/>
            <person name="Copeland A."/>
            <person name="Barry K.W."/>
            <person name="Cichocki N."/>
            <person name="Veneault-Fourrey C."/>
            <person name="LaButti K."/>
            <person name="Lindquist E.A."/>
            <person name="Lipzen A."/>
            <person name="Lundell T."/>
            <person name="Morin E."/>
            <person name="Murat C."/>
            <person name="Sun H."/>
            <person name="Tunlid A."/>
            <person name="Henrissat B."/>
            <person name="Grigoriev I.V."/>
            <person name="Hibbett D.S."/>
            <person name="Martin F."/>
            <person name="Nordberg H.P."/>
            <person name="Cantor M.N."/>
            <person name="Hua S.X."/>
        </authorList>
    </citation>
    <scope>NUCLEOTIDE SEQUENCE [LARGE SCALE GENOMIC DNA]</scope>
    <source>
        <strain evidence="1 2">Ve08.2h10</strain>
    </source>
</reference>
<dbReference type="AlphaFoldDB" id="A0A0D0E1P4"/>
<organism evidence="1 2">
    <name type="scientific">Paxillus rubicundulus Ve08.2h10</name>
    <dbReference type="NCBI Taxonomy" id="930991"/>
    <lineage>
        <taxon>Eukaryota</taxon>
        <taxon>Fungi</taxon>
        <taxon>Dikarya</taxon>
        <taxon>Basidiomycota</taxon>
        <taxon>Agaricomycotina</taxon>
        <taxon>Agaricomycetes</taxon>
        <taxon>Agaricomycetidae</taxon>
        <taxon>Boletales</taxon>
        <taxon>Paxilineae</taxon>
        <taxon>Paxillaceae</taxon>
        <taxon>Paxillus</taxon>
    </lineage>
</organism>